<keyword evidence="2" id="KW-0812">Transmembrane</keyword>
<protein>
    <recommendedName>
        <fullName evidence="5">Acyltransferase 3 domain-containing protein</fullName>
    </recommendedName>
</protein>
<feature type="region of interest" description="Disordered" evidence="1">
    <location>
        <begin position="213"/>
        <end position="245"/>
    </location>
</feature>
<dbReference type="PANTHER" id="PTHR11161:SF8">
    <property type="entry name" value="NOSE RESISTANT-TO-FLUOXETINE PROTEIN N-TERMINAL DOMAIN-CONTAINING PROTEIN"/>
    <property type="match status" value="1"/>
</dbReference>
<evidence type="ECO:0008006" key="5">
    <source>
        <dbReference type="Google" id="ProtNLM"/>
    </source>
</evidence>
<accession>A0A0B1TDF0</accession>
<evidence type="ECO:0000256" key="2">
    <source>
        <dbReference type="SAM" id="Phobius"/>
    </source>
</evidence>
<keyword evidence="2" id="KW-0472">Membrane</keyword>
<dbReference type="OrthoDB" id="207378at2759"/>
<evidence type="ECO:0000313" key="3">
    <source>
        <dbReference type="EMBL" id="KHJ95568.1"/>
    </source>
</evidence>
<dbReference type="EMBL" id="KN549921">
    <property type="protein sequence ID" value="KHJ95568.1"/>
    <property type="molecule type" value="Genomic_DNA"/>
</dbReference>
<dbReference type="AlphaFoldDB" id="A0A0B1TDF0"/>
<dbReference type="Proteomes" id="UP000053660">
    <property type="component" value="Unassembled WGS sequence"/>
</dbReference>
<feature type="transmembrane region" description="Helical" evidence="2">
    <location>
        <begin position="123"/>
        <end position="146"/>
    </location>
</feature>
<dbReference type="PANTHER" id="PTHR11161">
    <property type="entry name" value="O-ACYLTRANSFERASE"/>
    <property type="match status" value="1"/>
</dbReference>
<evidence type="ECO:0000313" key="4">
    <source>
        <dbReference type="Proteomes" id="UP000053660"/>
    </source>
</evidence>
<organism evidence="3 4">
    <name type="scientific">Oesophagostomum dentatum</name>
    <name type="common">Nodular worm</name>
    <dbReference type="NCBI Taxonomy" id="61180"/>
    <lineage>
        <taxon>Eukaryota</taxon>
        <taxon>Metazoa</taxon>
        <taxon>Ecdysozoa</taxon>
        <taxon>Nematoda</taxon>
        <taxon>Chromadorea</taxon>
        <taxon>Rhabditida</taxon>
        <taxon>Rhabditina</taxon>
        <taxon>Rhabditomorpha</taxon>
        <taxon>Strongyloidea</taxon>
        <taxon>Strongylidae</taxon>
        <taxon>Oesophagostomum</taxon>
    </lineage>
</organism>
<feature type="transmembrane region" description="Helical" evidence="2">
    <location>
        <begin position="50"/>
        <end position="72"/>
    </location>
</feature>
<dbReference type="InterPro" id="IPR052728">
    <property type="entry name" value="O2_lipid_transport_reg"/>
</dbReference>
<proteinExistence type="predicted"/>
<reference evidence="3 4" key="1">
    <citation type="submission" date="2014-03" db="EMBL/GenBank/DDBJ databases">
        <title>Draft genome of the hookworm Oesophagostomum dentatum.</title>
        <authorList>
            <person name="Mitreva M."/>
        </authorList>
    </citation>
    <scope>NUCLEOTIDE SEQUENCE [LARGE SCALE GENOMIC DNA]</scope>
    <source>
        <strain evidence="3 4">OD-Hann</strain>
    </source>
</reference>
<keyword evidence="4" id="KW-1185">Reference proteome</keyword>
<feature type="transmembrane region" description="Helical" evidence="2">
    <location>
        <begin position="84"/>
        <end position="103"/>
    </location>
</feature>
<feature type="compositionally biased region" description="Acidic residues" evidence="1">
    <location>
        <begin position="235"/>
        <end position="245"/>
    </location>
</feature>
<name>A0A0B1TDF0_OESDE</name>
<keyword evidence="2" id="KW-1133">Transmembrane helix</keyword>
<gene>
    <name evidence="3" type="ORF">OESDEN_04484</name>
</gene>
<evidence type="ECO:0000256" key="1">
    <source>
        <dbReference type="SAM" id="MobiDB-lite"/>
    </source>
</evidence>
<sequence length="245" mass="27654">MNKTEWKPSSSRLSGLQLAVILSYQPSFIVNYHHSTSSDAISGTYNNFSRIGWAIAVSWVIVANHLGWGGLIAKFMDHPVWQPLGRLSYCAYIVHHFLIRYIFNLDERPAHYISVWRTYIHLVIPTVVVSYVIAFFWSCIFEVPIARLEKMLTRSMMFAEQKQAAELKHVASTNADKSTDKDRCVEEKPALGEGAEVNENILMNVKDSAPTLKEEQLSNKEVNGVGPGSSLNATEQEEECSFVKL</sequence>